<dbReference type="Gene3D" id="2.170.130.10">
    <property type="entry name" value="TonB-dependent receptor, plug domain"/>
    <property type="match status" value="1"/>
</dbReference>
<evidence type="ECO:0000313" key="1">
    <source>
        <dbReference type="EMBL" id="KAA4654284.1"/>
    </source>
</evidence>
<accession>A0A642C3U7</accession>
<feature type="non-terminal residue" evidence="1">
    <location>
        <position position="1"/>
    </location>
</feature>
<dbReference type="SUPFAM" id="SSF56935">
    <property type="entry name" value="Porins"/>
    <property type="match status" value="1"/>
</dbReference>
<dbReference type="NCBIfam" id="TIGR04056">
    <property type="entry name" value="OMP_RagA_SusC"/>
    <property type="match status" value="1"/>
</dbReference>
<dbReference type="AlphaFoldDB" id="A0A642C3U7"/>
<proteinExistence type="predicted"/>
<dbReference type="InterPro" id="IPR023997">
    <property type="entry name" value="TonB-dep_OMP_SusC/RagA_CS"/>
</dbReference>
<dbReference type="InterPro" id="IPR037066">
    <property type="entry name" value="Plug_dom_sf"/>
</dbReference>
<organism evidence="1 2">
    <name type="scientific">Bacteroides ovatus</name>
    <dbReference type="NCBI Taxonomy" id="28116"/>
    <lineage>
        <taxon>Bacteria</taxon>
        <taxon>Pseudomonadati</taxon>
        <taxon>Bacteroidota</taxon>
        <taxon>Bacteroidia</taxon>
        <taxon>Bacteroidales</taxon>
        <taxon>Bacteroidaceae</taxon>
        <taxon>Bacteroides</taxon>
    </lineage>
</organism>
<gene>
    <name evidence="1" type="ORF">F3B98_29895</name>
</gene>
<dbReference type="NCBIfam" id="TIGR04057">
    <property type="entry name" value="SusC_RagA_signa"/>
    <property type="match status" value="1"/>
</dbReference>
<protein>
    <submittedName>
        <fullName evidence="1">SusC/RagA family TonB-linked outer membrane protein</fullName>
    </submittedName>
</protein>
<dbReference type="EMBL" id="VWFO01000366">
    <property type="protein sequence ID" value="KAA4654284.1"/>
    <property type="molecule type" value="Genomic_DNA"/>
</dbReference>
<evidence type="ECO:0000313" key="2">
    <source>
        <dbReference type="Proteomes" id="UP000435985"/>
    </source>
</evidence>
<dbReference type="InterPro" id="IPR023996">
    <property type="entry name" value="TonB-dep_OMP_SusC/RagA"/>
</dbReference>
<reference evidence="1 2" key="1">
    <citation type="journal article" date="2019" name="Nat. Med.">
        <title>A library of human gut bacterial isolates paired with longitudinal multiomics data enables mechanistic microbiome research.</title>
        <authorList>
            <person name="Poyet M."/>
            <person name="Groussin M."/>
            <person name="Gibbons S.M."/>
            <person name="Avila-Pacheco J."/>
            <person name="Jiang X."/>
            <person name="Kearney S.M."/>
            <person name="Perrotta A.R."/>
            <person name="Berdy B."/>
            <person name="Zhao S."/>
            <person name="Lieberman T.D."/>
            <person name="Swanson P.K."/>
            <person name="Smith M."/>
            <person name="Roesemann S."/>
            <person name="Alexander J.E."/>
            <person name="Rich S.A."/>
            <person name="Livny J."/>
            <person name="Vlamakis H."/>
            <person name="Clish C."/>
            <person name="Bullock K."/>
            <person name="Deik A."/>
            <person name="Scott J."/>
            <person name="Pierce K.A."/>
            <person name="Xavier R.J."/>
            <person name="Alm E.J."/>
        </authorList>
    </citation>
    <scope>NUCLEOTIDE SEQUENCE [LARGE SCALE GENOMIC DNA]</scope>
    <source>
        <strain evidence="1 2">BIOML-A14</strain>
    </source>
</reference>
<feature type="non-terminal residue" evidence="1">
    <location>
        <position position="487"/>
    </location>
</feature>
<name>A0A642C3U7_BACOV</name>
<dbReference type="Proteomes" id="UP000435985">
    <property type="component" value="Unassembled WGS sequence"/>
</dbReference>
<sequence length="487" mass="55539">YEINIEDIESFTVLKDASATAIYGSRGANGVVLITTKRGKSGKVQIDAKVETTYNTRTYTPELVDGYTYANLMNEARTTRNKEAFFSDEKLYILRNGLDKDLYPNVDWMDVLLKKGAPTYRATLNLNGGGSLARYYVSVSYVDEGGMYKVDEGLKDYNTNANYRRWNYRLNVDMDITKSTLLKVGVAGSLDKKNEPGMAGNIWASAMRNNPISVPVMYSNGYVPAYGSENDQLNPWVAATQTGYQETWNNKLQANATLEQNLNFITKGLKFIGRYGFDTNNYQWINRKKFPEMWRAEQNRASDGSLVMKKIKDEQLMTQESSSNGNRKEYLEAELHYDRTFGDHIVGAVFKYSQDKTIDTSQNGNDIMQGIDKRHQGLAGRFTYGWKYRYFFDFNFGYNGSENFAPGHQYGFFPAYSAAWNIAEEPIIKKHLKWMNMFKLRYSYGKVGNDVVGDNDQRFPYLSTFGASGGFNYADIGQKYEFTGLSY</sequence>
<comment type="caution">
    <text evidence="1">The sequence shown here is derived from an EMBL/GenBank/DDBJ whole genome shotgun (WGS) entry which is preliminary data.</text>
</comment>